<comment type="caution">
    <text evidence="1">The sequence shown here is derived from an EMBL/GenBank/DDBJ whole genome shotgun (WGS) entry which is preliminary data.</text>
</comment>
<evidence type="ECO:0000313" key="1">
    <source>
        <dbReference type="EMBL" id="GBP85793.1"/>
    </source>
</evidence>
<accession>A0A4C1ZF56</accession>
<keyword evidence="2" id="KW-1185">Reference proteome</keyword>
<dbReference type="OrthoDB" id="1728974at2759"/>
<name>A0A4C1ZF56_EUMVA</name>
<reference evidence="1 2" key="1">
    <citation type="journal article" date="2019" name="Commun. Biol.">
        <title>The bagworm genome reveals a unique fibroin gene that provides high tensile strength.</title>
        <authorList>
            <person name="Kono N."/>
            <person name="Nakamura H."/>
            <person name="Ohtoshi R."/>
            <person name="Tomita M."/>
            <person name="Numata K."/>
            <person name="Arakawa K."/>
        </authorList>
    </citation>
    <scope>NUCLEOTIDE SEQUENCE [LARGE SCALE GENOMIC DNA]</scope>
</reference>
<protein>
    <submittedName>
        <fullName evidence="1">Uncharacterized protein</fullName>
    </submittedName>
</protein>
<dbReference type="Proteomes" id="UP000299102">
    <property type="component" value="Unassembled WGS sequence"/>
</dbReference>
<evidence type="ECO:0000313" key="2">
    <source>
        <dbReference type="Proteomes" id="UP000299102"/>
    </source>
</evidence>
<sequence length="137" mass="15857">MYSVEWQNGVATCPHTTVARRKIRPDAIDTIISAELPDKTEDHIIRYCKTHDTRTMRTLNRNSPCMQEGHCSKDILELFSEQTISGENGYPLYRRKSPQHGGFTAKIRLRGQEIDLDNRWVMPYSPVLSRTFKLTSM</sequence>
<dbReference type="EMBL" id="BGZK01001760">
    <property type="protein sequence ID" value="GBP85793.1"/>
    <property type="molecule type" value="Genomic_DNA"/>
</dbReference>
<dbReference type="STRING" id="151549.A0A4C1ZF56"/>
<organism evidence="1 2">
    <name type="scientific">Eumeta variegata</name>
    <name type="common">Bagworm moth</name>
    <name type="synonym">Eumeta japonica</name>
    <dbReference type="NCBI Taxonomy" id="151549"/>
    <lineage>
        <taxon>Eukaryota</taxon>
        <taxon>Metazoa</taxon>
        <taxon>Ecdysozoa</taxon>
        <taxon>Arthropoda</taxon>
        <taxon>Hexapoda</taxon>
        <taxon>Insecta</taxon>
        <taxon>Pterygota</taxon>
        <taxon>Neoptera</taxon>
        <taxon>Endopterygota</taxon>
        <taxon>Lepidoptera</taxon>
        <taxon>Glossata</taxon>
        <taxon>Ditrysia</taxon>
        <taxon>Tineoidea</taxon>
        <taxon>Psychidae</taxon>
        <taxon>Oiketicinae</taxon>
        <taxon>Eumeta</taxon>
    </lineage>
</organism>
<dbReference type="AlphaFoldDB" id="A0A4C1ZF56"/>
<proteinExistence type="predicted"/>
<gene>
    <name evidence="1" type="ORF">EVAR_77897_1</name>
</gene>